<reference evidence="7" key="1">
    <citation type="submission" date="2019-03" db="EMBL/GenBank/DDBJ databases">
        <title>Single cell metagenomics reveals metabolic interactions within the superorganism composed of flagellate Streblomastix strix and complex community of Bacteroidetes bacteria on its surface.</title>
        <authorList>
            <person name="Treitli S.C."/>
            <person name="Kolisko M."/>
            <person name="Husnik F."/>
            <person name="Keeling P."/>
            <person name="Hampl V."/>
        </authorList>
    </citation>
    <scope>NUCLEOTIDE SEQUENCE</scope>
    <source>
        <strain evidence="7">STM</strain>
    </source>
</reference>
<dbReference type="GO" id="GO:0005886">
    <property type="term" value="C:plasma membrane"/>
    <property type="evidence" value="ECO:0007669"/>
    <property type="project" value="TreeGrafter"/>
</dbReference>
<evidence type="ECO:0000313" key="7">
    <source>
        <dbReference type="EMBL" id="KAA6344269.1"/>
    </source>
</evidence>
<evidence type="ECO:0000256" key="1">
    <source>
        <dbReference type="ARBA" id="ARBA00004141"/>
    </source>
</evidence>
<dbReference type="GO" id="GO:0051301">
    <property type="term" value="P:cell division"/>
    <property type="evidence" value="ECO:0007669"/>
    <property type="project" value="InterPro"/>
</dbReference>
<dbReference type="EMBL" id="SNRY01000226">
    <property type="protein sequence ID" value="KAA6344269.1"/>
    <property type="molecule type" value="Genomic_DNA"/>
</dbReference>
<sequence length="487" mass="54352">MVSSRSIDFWKTTDWLTIGIYLILVVVGWLSICGASHDYGEIGFLDYSTRSGKQLIWIMASLGVGFVLLMLEDRFYDMFSYVIYMIMILLLIITLFFASEVKGSRSWLQLGNGINLQAAEFAKFGTALVLAKYMGQYSFSINRGSSIMIAVMLILFPMVLIIAQKETGSALVYLAFFLMLYREGMSGIILYAGVCVICYFVIGIRFGDVSMNDGLTSVGEFVVFSIILFSTAIMTWIYLNKRKLFLCIVGINLVVLLTAYFISNHLVPVNLVWVQWALCGLTVGYLIFLLIKERVYSYVPVILFALVSAGFLYSSDYVFEKVLNPHQQVRIKVALGMEEDLAGAGYNVNQSKIAIGSGGLTGKGFLNGTQTKLKYVPEQDTDFIFCTVGEEQGFVGATVVLLLFLFLILRLIMLAERQRSAFGRVYGYSVISVFFFHILINVGMVLGLTPVIGIPLPFFSYGGSSLLGFTILLFVFLRIDAGRRQKL</sequence>
<comment type="caution">
    <text evidence="7">The sequence shown here is derived from an EMBL/GenBank/DDBJ whole genome shotgun (WGS) entry which is preliminary data.</text>
</comment>
<feature type="transmembrane region" description="Helical" evidence="6">
    <location>
        <begin position="393"/>
        <end position="413"/>
    </location>
</feature>
<dbReference type="InterPro" id="IPR001182">
    <property type="entry name" value="FtsW/RodA"/>
</dbReference>
<feature type="transmembrane region" description="Helical" evidence="6">
    <location>
        <begin position="458"/>
        <end position="477"/>
    </location>
</feature>
<evidence type="ECO:0000256" key="6">
    <source>
        <dbReference type="SAM" id="Phobius"/>
    </source>
</evidence>
<proteinExistence type="predicted"/>
<dbReference type="GO" id="GO:0032153">
    <property type="term" value="C:cell division site"/>
    <property type="evidence" value="ECO:0007669"/>
    <property type="project" value="TreeGrafter"/>
</dbReference>
<keyword evidence="2 6" id="KW-0812">Transmembrane</keyword>
<feature type="transmembrane region" description="Helical" evidence="6">
    <location>
        <begin position="78"/>
        <end position="98"/>
    </location>
</feature>
<feature type="transmembrane region" description="Helical" evidence="6">
    <location>
        <begin position="295"/>
        <end position="313"/>
    </location>
</feature>
<comment type="subcellular location">
    <subcellularLocation>
        <location evidence="1">Membrane</location>
        <topology evidence="1">Multi-pass membrane protein</topology>
    </subcellularLocation>
</comment>
<name>A0A5J4SDP2_9ZZZZ</name>
<feature type="transmembrane region" description="Helical" evidence="6">
    <location>
        <begin position="184"/>
        <end position="206"/>
    </location>
</feature>
<dbReference type="PANTHER" id="PTHR30474">
    <property type="entry name" value="CELL CYCLE PROTEIN"/>
    <property type="match status" value="1"/>
</dbReference>
<dbReference type="NCBIfam" id="NF037961">
    <property type="entry name" value="RodA_shape"/>
    <property type="match status" value="2"/>
</dbReference>
<feature type="transmembrane region" description="Helical" evidence="6">
    <location>
        <begin position="52"/>
        <end position="71"/>
    </location>
</feature>
<dbReference type="PROSITE" id="PS00428">
    <property type="entry name" value="FTSW_RODA_SPOVE"/>
    <property type="match status" value="1"/>
</dbReference>
<keyword evidence="4 6" id="KW-1133">Transmembrane helix</keyword>
<dbReference type="GO" id="GO:0015648">
    <property type="term" value="F:lipid-linked peptidoglycan transporter activity"/>
    <property type="evidence" value="ECO:0007669"/>
    <property type="project" value="TreeGrafter"/>
</dbReference>
<gene>
    <name evidence="7" type="ORF">EZS27_008086</name>
</gene>
<dbReference type="PANTHER" id="PTHR30474:SF1">
    <property type="entry name" value="PEPTIDOGLYCAN GLYCOSYLTRANSFERASE MRDB"/>
    <property type="match status" value="1"/>
</dbReference>
<evidence type="ECO:0000256" key="3">
    <source>
        <dbReference type="ARBA" id="ARBA00022960"/>
    </source>
</evidence>
<dbReference type="InterPro" id="IPR018365">
    <property type="entry name" value="Cell_cycle_FtsW-rel_CS"/>
</dbReference>
<dbReference type="AlphaFoldDB" id="A0A5J4SDP2"/>
<protein>
    <submittedName>
        <fullName evidence="7">Rod shape-determining protein RodA</fullName>
    </submittedName>
</protein>
<keyword evidence="5 6" id="KW-0472">Membrane</keyword>
<evidence type="ECO:0000256" key="2">
    <source>
        <dbReference type="ARBA" id="ARBA00022692"/>
    </source>
</evidence>
<feature type="transmembrane region" description="Helical" evidence="6">
    <location>
        <begin position="144"/>
        <end position="163"/>
    </location>
</feature>
<evidence type="ECO:0000256" key="5">
    <source>
        <dbReference type="ARBA" id="ARBA00023136"/>
    </source>
</evidence>
<feature type="transmembrane region" description="Helical" evidence="6">
    <location>
        <begin position="425"/>
        <end position="446"/>
    </location>
</feature>
<feature type="transmembrane region" description="Helical" evidence="6">
    <location>
        <begin position="244"/>
        <end position="263"/>
    </location>
</feature>
<organism evidence="7">
    <name type="scientific">termite gut metagenome</name>
    <dbReference type="NCBI Taxonomy" id="433724"/>
    <lineage>
        <taxon>unclassified sequences</taxon>
        <taxon>metagenomes</taxon>
        <taxon>organismal metagenomes</taxon>
    </lineage>
</organism>
<feature type="transmembrane region" description="Helical" evidence="6">
    <location>
        <begin position="218"/>
        <end position="239"/>
    </location>
</feature>
<dbReference type="Pfam" id="PF01098">
    <property type="entry name" value="FTSW_RODA_SPOVE"/>
    <property type="match status" value="2"/>
</dbReference>
<accession>A0A5J4SDP2</accession>
<keyword evidence="3" id="KW-0133">Cell shape</keyword>
<dbReference type="GO" id="GO:0008360">
    <property type="term" value="P:regulation of cell shape"/>
    <property type="evidence" value="ECO:0007669"/>
    <property type="project" value="UniProtKB-KW"/>
</dbReference>
<feature type="transmembrane region" description="Helical" evidence="6">
    <location>
        <begin position="269"/>
        <end position="288"/>
    </location>
</feature>
<evidence type="ECO:0000256" key="4">
    <source>
        <dbReference type="ARBA" id="ARBA00022989"/>
    </source>
</evidence>
<feature type="transmembrane region" description="Helical" evidence="6">
    <location>
        <begin position="12"/>
        <end position="32"/>
    </location>
</feature>